<keyword evidence="1" id="KW-0472">Membrane</keyword>
<feature type="non-terminal residue" evidence="3">
    <location>
        <position position="326"/>
    </location>
</feature>
<dbReference type="InterPro" id="IPR044849">
    <property type="entry name" value="CASTOR/POLLUX/SYM8-like"/>
</dbReference>
<keyword evidence="1" id="KW-1133">Transmembrane helix</keyword>
<dbReference type="Gene3D" id="3.40.50.720">
    <property type="entry name" value="NAD(P)-binding Rossmann-like Domain"/>
    <property type="match status" value="1"/>
</dbReference>
<keyword evidence="1" id="KW-0812">Transmembrane</keyword>
<organism evidence="3 4">
    <name type="scientific">Candidatus Cryptobacteroides excrementavium</name>
    <dbReference type="NCBI Taxonomy" id="2840759"/>
    <lineage>
        <taxon>Bacteria</taxon>
        <taxon>Pseudomonadati</taxon>
        <taxon>Bacteroidota</taxon>
        <taxon>Bacteroidia</taxon>
        <taxon>Bacteroidales</taxon>
        <taxon>Candidatus Cryptobacteroides</taxon>
    </lineage>
</organism>
<gene>
    <name evidence="3" type="ORF">IAB78_07015</name>
</gene>
<evidence type="ECO:0000313" key="3">
    <source>
        <dbReference type="EMBL" id="MBO8486158.1"/>
    </source>
</evidence>
<feature type="domain" description="RCK N-terminal" evidence="2">
    <location>
        <begin position="139"/>
        <end position="252"/>
    </location>
</feature>
<evidence type="ECO:0000259" key="2">
    <source>
        <dbReference type="Pfam" id="PF22614"/>
    </source>
</evidence>
<dbReference type="AlphaFoldDB" id="A0A9D9J2Y5"/>
<accession>A0A9D9J2Y5</accession>
<dbReference type="Pfam" id="PF22614">
    <property type="entry name" value="Slo-like_RCK"/>
    <property type="match status" value="1"/>
</dbReference>
<dbReference type="PANTHER" id="PTHR31563">
    <property type="entry name" value="ION CHANNEL POLLUX-RELATED"/>
    <property type="match status" value="1"/>
</dbReference>
<sequence length="326" mass="37235">MSIRHTKRNRSYDGGCRRSFSEWMDSVLSSGIGRQLLVYLGTIIIVYAFFVLLSFSLNGFELTKDNSSETGSRLLGVLYYFLDPGNLYVEQNSSARFLTPVISLLGMFLLGGLLITTLSNGVEQRISNIRNGLVHYRNIHGHYVVIGFGEISLSLLRDIFEKNGYVPGQKTGGLPKIVILTSQNVEQVRAIIEAGLPDGMSRKVIIYAGNIESREHLEKLNISRAREVFILGEQDEYGRDTKNLEAIRTIHELCADRDRTLKVNVQFDRPSSYSIIKKIELEPSKFLKNRDGKTVIYFRPFNFFENWARLLWGINKKNTYKDLDFK</sequence>
<dbReference type="Proteomes" id="UP000823750">
    <property type="component" value="Unassembled WGS sequence"/>
</dbReference>
<dbReference type="EMBL" id="JADILX010000102">
    <property type="protein sequence ID" value="MBO8486158.1"/>
    <property type="molecule type" value="Genomic_DNA"/>
</dbReference>
<proteinExistence type="predicted"/>
<evidence type="ECO:0000313" key="4">
    <source>
        <dbReference type="Proteomes" id="UP000823750"/>
    </source>
</evidence>
<protein>
    <submittedName>
        <fullName evidence="3">NAD-binding protein</fullName>
    </submittedName>
</protein>
<evidence type="ECO:0000256" key="1">
    <source>
        <dbReference type="SAM" id="Phobius"/>
    </source>
</evidence>
<feature type="transmembrane region" description="Helical" evidence="1">
    <location>
        <begin position="97"/>
        <end position="118"/>
    </location>
</feature>
<reference evidence="3" key="1">
    <citation type="submission" date="2020-10" db="EMBL/GenBank/DDBJ databases">
        <authorList>
            <person name="Gilroy R."/>
        </authorList>
    </citation>
    <scope>NUCLEOTIDE SEQUENCE</scope>
    <source>
        <strain evidence="3">B2-16538</strain>
    </source>
</reference>
<name>A0A9D9J2Y5_9BACT</name>
<comment type="caution">
    <text evidence="3">The sequence shown here is derived from an EMBL/GenBank/DDBJ whole genome shotgun (WGS) entry which is preliminary data.</text>
</comment>
<dbReference type="InterPro" id="IPR003148">
    <property type="entry name" value="RCK_N"/>
</dbReference>
<dbReference type="GO" id="GO:0006813">
    <property type="term" value="P:potassium ion transport"/>
    <property type="evidence" value="ECO:0007669"/>
    <property type="project" value="InterPro"/>
</dbReference>
<reference evidence="3" key="2">
    <citation type="journal article" date="2021" name="PeerJ">
        <title>Extensive microbial diversity within the chicken gut microbiome revealed by metagenomics and culture.</title>
        <authorList>
            <person name="Gilroy R."/>
            <person name="Ravi A."/>
            <person name="Getino M."/>
            <person name="Pursley I."/>
            <person name="Horton D.L."/>
            <person name="Alikhan N.F."/>
            <person name="Baker D."/>
            <person name="Gharbi K."/>
            <person name="Hall N."/>
            <person name="Watson M."/>
            <person name="Adriaenssens E.M."/>
            <person name="Foster-Nyarko E."/>
            <person name="Jarju S."/>
            <person name="Secka A."/>
            <person name="Antonio M."/>
            <person name="Oren A."/>
            <person name="Chaudhuri R.R."/>
            <person name="La Ragione R."/>
            <person name="Hildebrand F."/>
            <person name="Pallen M.J."/>
        </authorList>
    </citation>
    <scope>NUCLEOTIDE SEQUENCE</scope>
    <source>
        <strain evidence="3">B2-16538</strain>
    </source>
</reference>
<feature type="transmembrane region" description="Helical" evidence="1">
    <location>
        <begin position="36"/>
        <end position="57"/>
    </location>
</feature>
<dbReference type="PANTHER" id="PTHR31563:SF10">
    <property type="entry name" value="ION CHANNEL POLLUX-RELATED"/>
    <property type="match status" value="1"/>
</dbReference>